<evidence type="ECO:0000313" key="3">
    <source>
        <dbReference type="Proteomes" id="UP000281738"/>
    </source>
</evidence>
<dbReference type="GO" id="GO:0008721">
    <property type="term" value="F:D-serine ammonia-lyase activity"/>
    <property type="evidence" value="ECO:0007669"/>
    <property type="project" value="TreeGrafter"/>
</dbReference>
<dbReference type="InterPro" id="IPR042208">
    <property type="entry name" value="D-ser_dehydrat-like_sf"/>
</dbReference>
<dbReference type="Proteomes" id="UP000281738">
    <property type="component" value="Unassembled WGS sequence"/>
</dbReference>
<keyword evidence="3" id="KW-1185">Reference proteome</keyword>
<evidence type="ECO:0000313" key="2">
    <source>
        <dbReference type="EMBL" id="ROR91219.1"/>
    </source>
</evidence>
<dbReference type="PANTHER" id="PTHR28004:SF2">
    <property type="entry name" value="D-SERINE DEHYDRATASE"/>
    <property type="match status" value="1"/>
</dbReference>
<proteinExistence type="predicted"/>
<dbReference type="InterPro" id="IPR029066">
    <property type="entry name" value="PLP-binding_barrel"/>
</dbReference>
<dbReference type="SUPFAM" id="SSF51419">
    <property type="entry name" value="PLP-binding barrel"/>
    <property type="match status" value="1"/>
</dbReference>
<comment type="caution">
    <text evidence="2">The sequence shown here is derived from an EMBL/GenBank/DDBJ whole genome shotgun (WGS) entry which is preliminary data.</text>
</comment>
<dbReference type="PANTHER" id="PTHR28004">
    <property type="entry name" value="ZGC:162816-RELATED"/>
    <property type="match status" value="1"/>
</dbReference>
<dbReference type="InterPro" id="IPR051466">
    <property type="entry name" value="D-amino_acid_metab_enzyme"/>
</dbReference>
<name>A0A3N2CUQ4_9ACTN</name>
<feature type="domain" description="Alanine racemase N-terminal" evidence="1">
    <location>
        <begin position="35"/>
        <end position="285"/>
    </location>
</feature>
<gene>
    <name evidence="2" type="ORF">EDD33_2085</name>
</gene>
<dbReference type="InterPro" id="IPR001608">
    <property type="entry name" value="Ala_racemase_N"/>
</dbReference>
<dbReference type="Gene3D" id="3.20.20.10">
    <property type="entry name" value="Alanine racemase"/>
    <property type="match status" value="1"/>
</dbReference>
<sequence>MAPADATRAARARLGRRLDRALDGLDDPRSPLVVVDLDALEANADDLVHRADGTPLRVASKSVRVPALLTRVLARPGFAGVMAYTLREALWLVGEGVTDDVLLAYPTVDRGALARLVADERARASITLVVDDRAHLDLLRAAGAAADRPVRVALDVDAAYHPPRLDRVHPVHLGPRRSPLREVADVVALAHEAVGRGLTVVGAMTYEGQVAGLPDDVPGQRLRSAVVRRVKRVSLDQLASRRAALADALREAVGGPLELWNAGGSGDVAEAAADPVVTEVAAGSGLLVPGLFDHYRSFEPRPAAFFAVPVVRRPAPGTVTVAGGGFVASGATGRDRAPLPWAPPGLALSAAEGAGEVQTPLTGPAADALRIGDRVWFRHAKSGELMEHTDVVHLVRGEVVEESAPSYRGLGLAW</sequence>
<dbReference type="Gene3D" id="2.40.37.20">
    <property type="entry name" value="D-serine dehydratase-like domain"/>
    <property type="match status" value="1"/>
</dbReference>
<dbReference type="EMBL" id="RKHO01000001">
    <property type="protein sequence ID" value="ROR91219.1"/>
    <property type="molecule type" value="Genomic_DNA"/>
</dbReference>
<evidence type="ECO:0000259" key="1">
    <source>
        <dbReference type="Pfam" id="PF01168"/>
    </source>
</evidence>
<organism evidence="2 3">
    <name type="scientific">Nocardioides aurantiacus</name>
    <dbReference type="NCBI Taxonomy" id="86796"/>
    <lineage>
        <taxon>Bacteria</taxon>
        <taxon>Bacillati</taxon>
        <taxon>Actinomycetota</taxon>
        <taxon>Actinomycetes</taxon>
        <taxon>Propionibacteriales</taxon>
        <taxon>Nocardioidaceae</taxon>
        <taxon>Nocardioides</taxon>
    </lineage>
</organism>
<dbReference type="AlphaFoldDB" id="A0A3N2CUQ4"/>
<accession>A0A3N2CUQ4</accession>
<reference evidence="2 3" key="1">
    <citation type="submission" date="2018-11" db="EMBL/GenBank/DDBJ databases">
        <title>Sequencing the genomes of 1000 actinobacteria strains.</title>
        <authorList>
            <person name="Klenk H.-P."/>
        </authorList>
    </citation>
    <scope>NUCLEOTIDE SEQUENCE [LARGE SCALE GENOMIC DNA]</scope>
    <source>
        <strain evidence="2 3">DSM 12652</strain>
    </source>
</reference>
<dbReference type="GO" id="GO:0036088">
    <property type="term" value="P:D-serine catabolic process"/>
    <property type="evidence" value="ECO:0007669"/>
    <property type="project" value="TreeGrafter"/>
</dbReference>
<dbReference type="Pfam" id="PF01168">
    <property type="entry name" value="Ala_racemase_N"/>
    <property type="match status" value="1"/>
</dbReference>
<dbReference type="RefSeq" id="WP_211332506.1">
    <property type="nucleotide sequence ID" value="NZ_RKHO01000001.1"/>
</dbReference>
<protein>
    <submittedName>
        <fullName evidence="2">D-serine deaminase-like pyridoxal phosphate-dependent protein</fullName>
    </submittedName>
</protein>